<dbReference type="GeneID" id="111099735"/>
<dbReference type="GO" id="GO:0055038">
    <property type="term" value="C:recycling endosome membrane"/>
    <property type="evidence" value="ECO:0007669"/>
    <property type="project" value="UniProtKB-SubCell"/>
</dbReference>
<dbReference type="GO" id="GO:0072659">
    <property type="term" value="P:protein localization to plasma membrane"/>
    <property type="evidence" value="ECO:0007669"/>
    <property type="project" value="InterPro"/>
</dbReference>
<evidence type="ECO:0000256" key="17">
    <source>
        <dbReference type="SAM" id="MobiDB-lite"/>
    </source>
</evidence>
<dbReference type="InterPro" id="IPR013083">
    <property type="entry name" value="Znf_RING/FYVE/PHD"/>
</dbReference>
<dbReference type="RefSeq" id="XP_022286868.1">
    <property type="nucleotide sequence ID" value="XM_022431160.1"/>
</dbReference>
<evidence type="ECO:0000259" key="19">
    <source>
        <dbReference type="PROSITE" id="PS50178"/>
    </source>
</evidence>
<evidence type="ECO:0000256" key="4">
    <source>
        <dbReference type="ARBA" id="ARBA00015523"/>
    </source>
</evidence>
<evidence type="ECO:0000256" key="15">
    <source>
        <dbReference type="ARBA" id="ARBA00032025"/>
    </source>
</evidence>
<evidence type="ECO:0000313" key="21">
    <source>
        <dbReference type="RefSeq" id="XP_022286867.1"/>
    </source>
</evidence>
<evidence type="ECO:0000256" key="3">
    <source>
        <dbReference type="ARBA" id="ARBA00004477"/>
    </source>
</evidence>
<reference evidence="21 22" key="1">
    <citation type="submission" date="2025-04" db="UniProtKB">
        <authorList>
            <consortium name="RefSeq"/>
        </authorList>
    </citation>
    <scope>IDENTIFICATION</scope>
    <source>
        <tissue evidence="21 22">Whole sample</tissue>
    </source>
</reference>
<dbReference type="GO" id="GO:0008270">
    <property type="term" value="F:zinc ion binding"/>
    <property type="evidence" value="ECO:0007669"/>
    <property type="project" value="UniProtKB-KW"/>
</dbReference>
<gene>
    <name evidence="21 22" type="primary">LOC111099735</name>
</gene>
<feature type="transmembrane region" description="Helical" evidence="18">
    <location>
        <begin position="71"/>
        <end position="90"/>
    </location>
</feature>
<dbReference type="Proteomes" id="UP000694844">
    <property type="component" value="Chromosome 6"/>
</dbReference>
<evidence type="ECO:0000256" key="8">
    <source>
        <dbReference type="ARBA" id="ARBA00022753"/>
    </source>
</evidence>
<dbReference type="InterPro" id="IPR017455">
    <property type="entry name" value="Znf_FYVE-rel"/>
</dbReference>
<evidence type="ECO:0000256" key="10">
    <source>
        <dbReference type="ARBA" id="ARBA00022824"/>
    </source>
</evidence>
<proteinExistence type="predicted"/>
<keyword evidence="6 18" id="KW-0812">Transmembrane</keyword>
<dbReference type="GO" id="GO:0032584">
    <property type="term" value="C:growth cone membrane"/>
    <property type="evidence" value="ECO:0007669"/>
    <property type="project" value="UniProtKB-SubCell"/>
</dbReference>
<keyword evidence="7" id="KW-0479">Metal-binding</keyword>
<keyword evidence="10" id="KW-0256">Endoplasmic reticulum</keyword>
<dbReference type="CDD" id="cd15723">
    <property type="entry name" value="FYVE_protrudin"/>
    <property type="match status" value="1"/>
</dbReference>
<dbReference type="SUPFAM" id="SSF57903">
    <property type="entry name" value="FYVE/PHD zinc finger"/>
    <property type="match status" value="1"/>
</dbReference>
<evidence type="ECO:0000256" key="6">
    <source>
        <dbReference type="ARBA" id="ARBA00022692"/>
    </source>
</evidence>
<dbReference type="InterPro" id="IPR011011">
    <property type="entry name" value="Znf_FYVE_PHD"/>
</dbReference>
<evidence type="ECO:0000256" key="14">
    <source>
        <dbReference type="ARBA" id="ARBA00023273"/>
    </source>
</evidence>
<dbReference type="AlphaFoldDB" id="A0A8B8A5X5"/>
<sequence>MRNENRNIIHEMEVNNEPQIPNGGNKNTGIGSKYGRMDLADFVSEVDRFSSLVEPIAFIVYCIEDIRRWKYTIGTLTVWILCNIGCLVLTKGAVFTLMSLVVICIATTSLVQLHTRILDKFLPSTSTQKDVEEAVEDEEVMKTVKQFRYSLLQMYDFIVLCNEGLTDFYRILKWDNTLASLRFHVEVCVFLLSLVVLPTRGICFMLVNWFFLANEVVFNKFLKYGEKGWGVSLSPIPIKESGPIKNHNSTPSTSEDQERSDKGETKEHSDVDSDPSNIEIMSDDSDLKSSIYSKPTMVERLLALRKRRQHIANETCHKCDVSFASILKRRFYCRHCGNNFCSKCCNQKVPKSMFGATAPQAQTEMVLVCSVCYELLMNQADREKQS</sequence>
<comment type="subcellular location">
    <subcellularLocation>
        <location evidence="2">Cell projection</location>
        <location evidence="2">Growth cone membrane</location>
        <topology evidence="2">Multi-pass membrane protein</topology>
    </subcellularLocation>
    <subcellularLocation>
        <location evidence="3">Endoplasmic reticulum membrane</location>
        <topology evidence="3">Multi-pass membrane protein</topology>
    </subcellularLocation>
    <subcellularLocation>
        <location evidence="1">Recycling endosome membrane</location>
        <topology evidence="1">Multi-pass membrane protein</topology>
    </subcellularLocation>
</comment>
<evidence type="ECO:0000313" key="20">
    <source>
        <dbReference type="Proteomes" id="UP000694844"/>
    </source>
</evidence>
<dbReference type="InterPro" id="IPR042405">
    <property type="entry name" value="Protrudin"/>
</dbReference>
<dbReference type="PROSITE" id="PS50178">
    <property type="entry name" value="ZF_FYVE"/>
    <property type="match status" value="1"/>
</dbReference>
<dbReference type="GO" id="GO:0016192">
    <property type="term" value="P:vesicle-mediated transport"/>
    <property type="evidence" value="ECO:0007669"/>
    <property type="project" value="InterPro"/>
</dbReference>
<name>A0A8B8A5X5_CRAVI</name>
<evidence type="ECO:0000256" key="2">
    <source>
        <dbReference type="ARBA" id="ARBA00004460"/>
    </source>
</evidence>
<evidence type="ECO:0000256" key="12">
    <source>
        <dbReference type="ARBA" id="ARBA00022989"/>
    </source>
</evidence>
<evidence type="ECO:0000313" key="22">
    <source>
        <dbReference type="RefSeq" id="XP_022286868.1"/>
    </source>
</evidence>
<feature type="region of interest" description="Disordered" evidence="17">
    <location>
        <begin position="242"/>
        <end position="282"/>
    </location>
</feature>
<dbReference type="PANTHER" id="PTHR14543:SF1">
    <property type="entry name" value="PROTRUDIN"/>
    <property type="match status" value="1"/>
</dbReference>
<dbReference type="GO" id="GO:0071787">
    <property type="term" value="P:endoplasmic reticulum tubular network formation"/>
    <property type="evidence" value="ECO:0007669"/>
    <property type="project" value="InterPro"/>
</dbReference>
<evidence type="ECO:0000256" key="7">
    <source>
        <dbReference type="ARBA" id="ARBA00022723"/>
    </source>
</evidence>
<keyword evidence="20" id="KW-1185">Reference proteome</keyword>
<keyword evidence="11" id="KW-0862">Zinc</keyword>
<evidence type="ECO:0000256" key="5">
    <source>
        <dbReference type="ARBA" id="ARBA00022475"/>
    </source>
</evidence>
<dbReference type="OrthoDB" id="5975347at2759"/>
<feature type="compositionally biased region" description="Basic and acidic residues" evidence="17">
    <location>
        <begin position="256"/>
        <end position="271"/>
    </location>
</feature>
<evidence type="ECO:0000256" key="11">
    <source>
        <dbReference type="ARBA" id="ARBA00022833"/>
    </source>
</evidence>
<accession>A0A8B8A5X5</accession>
<keyword evidence="8" id="KW-0967">Endosome</keyword>
<dbReference type="RefSeq" id="XP_022286867.1">
    <property type="nucleotide sequence ID" value="XM_022431159.1"/>
</dbReference>
<organism evidence="20 21">
    <name type="scientific">Crassostrea virginica</name>
    <name type="common">Eastern oyster</name>
    <dbReference type="NCBI Taxonomy" id="6565"/>
    <lineage>
        <taxon>Eukaryota</taxon>
        <taxon>Metazoa</taxon>
        <taxon>Spiralia</taxon>
        <taxon>Lophotrochozoa</taxon>
        <taxon>Mollusca</taxon>
        <taxon>Bivalvia</taxon>
        <taxon>Autobranchia</taxon>
        <taxon>Pteriomorphia</taxon>
        <taxon>Ostreida</taxon>
        <taxon>Ostreoidea</taxon>
        <taxon>Ostreidae</taxon>
        <taxon>Crassostrea</taxon>
    </lineage>
</organism>
<dbReference type="PANTHER" id="PTHR14543">
    <property type="entry name" value="PROTRUDIN"/>
    <property type="match status" value="1"/>
</dbReference>
<feature type="transmembrane region" description="Helical" evidence="18">
    <location>
        <begin position="96"/>
        <end position="113"/>
    </location>
</feature>
<feature type="domain" description="FYVE-type" evidence="19">
    <location>
        <begin position="310"/>
        <end position="377"/>
    </location>
</feature>
<keyword evidence="13 18" id="KW-0472">Membrane</keyword>
<evidence type="ECO:0000256" key="16">
    <source>
        <dbReference type="PROSITE-ProRule" id="PRU00091"/>
    </source>
</evidence>
<keyword evidence="5" id="KW-1003">Cell membrane</keyword>
<keyword evidence="9 16" id="KW-0863">Zinc-finger</keyword>
<keyword evidence="12 18" id="KW-1133">Transmembrane helix</keyword>
<evidence type="ECO:0000256" key="1">
    <source>
        <dbReference type="ARBA" id="ARBA00004195"/>
    </source>
</evidence>
<dbReference type="GO" id="GO:0005789">
    <property type="term" value="C:endoplasmic reticulum membrane"/>
    <property type="evidence" value="ECO:0007669"/>
    <property type="project" value="UniProtKB-SubCell"/>
</dbReference>
<dbReference type="KEGG" id="cvn:111099735"/>
<dbReference type="InterPro" id="IPR000306">
    <property type="entry name" value="Znf_FYVE"/>
</dbReference>
<dbReference type="Pfam" id="PF01363">
    <property type="entry name" value="FYVE"/>
    <property type="match status" value="1"/>
</dbReference>
<evidence type="ECO:0000256" key="18">
    <source>
        <dbReference type="SAM" id="Phobius"/>
    </source>
</evidence>
<protein>
    <recommendedName>
        <fullName evidence="4">Protrudin</fullName>
    </recommendedName>
    <alternativeName>
        <fullName evidence="15">Zinc finger FYVE domain-containing protein 27</fullName>
    </alternativeName>
</protein>
<evidence type="ECO:0000256" key="13">
    <source>
        <dbReference type="ARBA" id="ARBA00023136"/>
    </source>
</evidence>
<feature type="transmembrane region" description="Helical" evidence="18">
    <location>
        <begin position="187"/>
        <end position="212"/>
    </location>
</feature>
<dbReference type="Gene3D" id="3.30.40.10">
    <property type="entry name" value="Zinc/RING finger domain, C3HC4 (zinc finger)"/>
    <property type="match status" value="1"/>
</dbReference>
<keyword evidence="14" id="KW-0966">Cell projection</keyword>
<evidence type="ECO:0000256" key="9">
    <source>
        <dbReference type="ARBA" id="ARBA00022771"/>
    </source>
</evidence>
<dbReference type="SMART" id="SM00064">
    <property type="entry name" value="FYVE"/>
    <property type="match status" value="1"/>
</dbReference>
<dbReference type="GO" id="GO:0071782">
    <property type="term" value="C:endoplasmic reticulum tubular network"/>
    <property type="evidence" value="ECO:0007669"/>
    <property type="project" value="TreeGrafter"/>
</dbReference>